<dbReference type="PROSITE" id="PS00640">
    <property type="entry name" value="THIOL_PROTEASE_ASN"/>
    <property type="match status" value="1"/>
</dbReference>
<dbReference type="CDD" id="cd02620">
    <property type="entry name" value="Peptidase_C1A_CathepsinB"/>
    <property type="match status" value="1"/>
</dbReference>
<dbReference type="Proteomes" id="UP000024635">
    <property type="component" value="Unassembled WGS sequence"/>
</dbReference>
<dbReference type="InterPro" id="IPR000668">
    <property type="entry name" value="Peptidase_C1A_C"/>
</dbReference>
<dbReference type="SMART" id="SM00645">
    <property type="entry name" value="Pept_C1"/>
    <property type="match status" value="1"/>
</dbReference>
<comment type="similarity">
    <text evidence="1">Belongs to the peptidase C1 family.</text>
</comment>
<evidence type="ECO:0000313" key="3">
    <source>
        <dbReference type="EMBL" id="EYB95949.1"/>
    </source>
</evidence>
<feature type="domain" description="Peptidase C1A papain C-terminal" evidence="2">
    <location>
        <begin position="1"/>
        <end position="223"/>
    </location>
</feature>
<gene>
    <name evidence="3" type="primary">Acey_s0154.g2959</name>
    <name evidence="3" type="ORF">Y032_0154g2959</name>
</gene>
<protein>
    <recommendedName>
        <fullName evidence="2">Peptidase C1A papain C-terminal domain-containing protein</fullName>
    </recommendedName>
</protein>
<keyword evidence="4" id="KW-1185">Reference proteome</keyword>
<evidence type="ECO:0000313" key="4">
    <source>
        <dbReference type="Proteomes" id="UP000024635"/>
    </source>
</evidence>
<reference evidence="4" key="1">
    <citation type="journal article" date="2015" name="Nat. Genet.">
        <title>The genome and transcriptome of the zoonotic hookworm Ancylostoma ceylanicum identify infection-specific gene families.</title>
        <authorList>
            <person name="Schwarz E.M."/>
            <person name="Hu Y."/>
            <person name="Antoshechkin I."/>
            <person name="Miller M.M."/>
            <person name="Sternberg P.W."/>
            <person name="Aroian R.V."/>
        </authorList>
    </citation>
    <scope>NUCLEOTIDE SEQUENCE</scope>
    <source>
        <strain evidence="4">HY135</strain>
    </source>
</reference>
<dbReference type="AlphaFoldDB" id="A0A016T030"/>
<dbReference type="Pfam" id="PF00112">
    <property type="entry name" value="Peptidase_C1"/>
    <property type="match status" value="1"/>
</dbReference>
<evidence type="ECO:0000259" key="2">
    <source>
        <dbReference type="SMART" id="SM00645"/>
    </source>
</evidence>
<dbReference type="GO" id="GO:0008234">
    <property type="term" value="F:cysteine-type peptidase activity"/>
    <property type="evidence" value="ECO:0007669"/>
    <property type="project" value="InterPro"/>
</dbReference>
<comment type="caution">
    <text evidence="3">The sequence shown here is derived from an EMBL/GenBank/DDBJ whole genome shotgun (WGS) entry which is preliminary data.</text>
</comment>
<dbReference type="OrthoDB" id="10058785at2759"/>
<evidence type="ECO:0000256" key="1">
    <source>
        <dbReference type="ARBA" id="ARBA00008455"/>
    </source>
</evidence>
<dbReference type="STRING" id="53326.A0A016T030"/>
<accession>A0A016T030</accession>
<dbReference type="InterPro" id="IPR038765">
    <property type="entry name" value="Papain-like_cys_pep_sf"/>
</dbReference>
<organism evidence="3 4">
    <name type="scientific">Ancylostoma ceylanicum</name>
    <dbReference type="NCBI Taxonomy" id="53326"/>
    <lineage>
        <taxon>Eukaryota</taxon>
        <taxon>Metazoa</taxon>
        <taxon>Ecdysozoa</taxon>
        <taxon>Nematoda</taxon>
        <taxon>Chromadorea</taxon>
        <taxon>Rhabditida</taxon>
        <taxon>Rhabditina</taxon>
        <taxon>Rhabditomorpha</taxon>
        <taxon>Strongyloidea</taxon>
        <taxon>Ancylostomatidae</taxon>
        <taxon>Ancylostomatinae</taxon>
        <taxon>Ancylostoma</taxon>
    </lineage>
</organism>
<dbReference type="InterPro" id="IPR013128">
    <property type="entry name" value="Peptidase_C1A"/>
</dbReference>
<sequence>MAKKCASSRGQLSNSCFMTEFQQMKFTAVCRMFIRQKPSLIASCQGGWPIIAWRYFVEHGICSGGAYGDKNTCKPYEFAPCGHHKNQTYYHECKGRTEPPKCQRKCQDGYPVSYEDDKTYGWTAYFLRSVSAIQRDIMKNGPVVAAFMAYEDFLQYKSGIYKHTAGAEVGGHVVKIIGWGTENDVPYWIMANSWNTDWGEDGFFRMIRGVDECLIEDYVVAGLV</sequence>
<dbReference type="GO" id="GO:0006508">
    <property type="term" value="P:proteolysis"/>
    <property type="evidence" value="ECO:0007669"/>
    <property type="project" value="InterPro"/>
</dbReference>
<name>A0A016T030_9BILA</name>
<dbReference type="Gene3D" id="3.90.70.10">
    <property type="entry name" value="Cysteine proteinases"/>
    <property type="match status" value="1"/>
</dbReference>
<proteinExistence type="inferred from homology"/>
<dbReference type="SUPFAM" id="SSF54001">
    <property type="entry name" value="Cysteine proteinases"/>
    <property type="match status" value="1"/>
</dbReference>
<dbReference type="EMBL" id="JARK01001490">
    <property type="protein sequence ID" value="EYB95949.1"/>
    <property type="molecule type" value="Genomic_DNA"/>
</dbReference>
<dbReference type="InterPro" id="IPR025661">
    <property type="entry name" value="Pept_asp_AS"/>
</dbReference>
<dbReference type="PANTHER" id="PTHR12411">
    <property type="entry name" value="CYSTEINE PROTEASE FAMILY C1-RELATED"/>
    <property type="match status" value="1"/>
</dbReference>